<feature type="region of interest" description="Disordered" evidence="2">
    <location>
        <begin position="1"/>
        <end position="79"/>
    </location>
</feature>
<dbReference type="GO" id="GO:0008270">
    <property type="term" value="F:zinc ion binding"/>
    <property type="evidence" value="ECO:0007669"/>
    <property type="project" value="InterPro"/>
</dbReference>
<keyword evidence="1" id="KW-0539">Nucleus</keyword>
<feature type="compositionally biased region" description="Polar residues" evidence="2">
    <location>
        <begin position="32"/>
        <end position="41"/>
    </location>
</feature>
<feature type="compositionally biased region" description="Acidic residues" evidence="2">
    <location>
        <begin position="614"/>
        <end position="630"/>
    </location>
</feature>
<dbReference type="CDD" id="cd12148">
    <property type="entry name" value="fungal_TF_MHR"/>
    <property type="match status" value="1"/>
</dbReference>
<dbReference type="GeneID" id="66113792"/>
<dbReference type="Pfam" id="PF04082">
    <property type="entry name" value="Fungal_trans"/>
    <property type="match status" value="1"/>
</dbReference>
<evidence type="ECO:0000256" key="1">
    <source>
        <dbReference type="ARBA" id="ARBA00023242"/>
    </source>
</evidence>
<dbReference type="InterPro" id="IPR007219">
    <property type="entry name" value="XnlR_reg_dom"/>
</dbReference>
<dbReference type="PANTHER" id="PTHR30304:SF4">
    <property type="entry name" value="ZN(II)2CYS6 TRANSCRIPTION FACTOR (EUROFUNG)"/>
    <property type="match status" value="1"/>
</dbReference>
<feature type="compositionally biased region" description="Low complexity" evidence="2">
    <location>
        <begin position="160"/>
        <end position="176"/>
    </location>
</feature>
<dbReference type="GO" id="GO:0003677">
    <property type="term" value="F:DNA binding"/>
    <property type="evidence" value="ECO:0007669"/>
    <property type="project" value="InterPro"/>
</dbReference>
<dbReference type="Proteomes" id="UP000790833">
    <property type="component" value="Unassembled WGS sequence"/>
</dbReference>
<comment type="caution">
    <text evidence="4">The sequence shown here is derived from an EMBL/GenBank/DDBJ whole genome shotgun (WGS) entry which is preliminary data.</text>
</comment>
<feature type="region of interest" description="Disordered" evidence="2">
    <location>
        <begin position="213"/>
        <end position="258"/>
    </location>
</feature>
<evidence type="ECO:0000256" key="2">
    <source>
        <dbReference type="SAM" id="MobiDB-lite"/>
    </source>
</evidence>
<feature type="region of interest" description="Disordered" evidence="2">
    <location>
        <begin position="128"/>
        <end position="196"/>
    </location>
</feature>
<evidence type="ECO:0000313" key="4">
    <source>
        <dbReference type="EMBL" id="KAG7193727.1"/>
    </source>
</evidence>
<name>A0A9P7V9J6_9ASCO</name>
<dbReference type="AlphaFoldDB" id="A0A9P7V9J6"/>
<feature type="compositionally biased region" description="Polar residues" evidence="2">
    <location>
        <begin position="1"/>
        <end position="24"/>
    </location>
</feature>
<sequence length="814" mass="92631">MDLPQLSSTTSTNGLALEPSNESNFARIPQLLQVSQISAHPTQPPPPPPPARTTKSVQPSSHHHHPMMLLKPQPPPPRPQLMITELDWKHQVEGKLNNFDNKLNDLIDILKSNQSVLYDNQQRFAQIQQQQQLQQQQQQYPQHSQHSQHPYLQHPHHHYPYGSSFSYPGSRSYSPSDPQTTSFGPLPPSQQQQQQYMTYPTQPLQYISNGPCPPTNGANDKTDHIPVKRKIEDGEEVEKPNDKRIKSSKEPDEHFPDDFREGYLSKKQAEELFTFFDANIAQQLFGFEISRFSVEDIWYSSPILICAICTIASMHHPNVELSSKSKQLTVYLHSLCGGVLYKGKFKNDVEGFNTIVALVLCSFWLSDSQMFTGLALQLAKEIGLDSPKRKSTTGLSNKDRLKLWYLLYVLDGQQSLTFNRLPLINADDYSLSHSREMLLSDSNNISNTITNNNNSVNNAIEEVPAKEVDEIQPKTISNEMILAREKQERFTDMRLVSQVEYNQALNEAFRGDAWELLAPSSFGIPSKSNLELDKWMVSWTVLLSPGNYGAVWSSKSTLIYYNFAKMHINSSGVRQLRIRDDDKSPFPKWDQYVSEEPNKQQKHEPHNDEVHNNDDDDNDENDEDDEEEEFVSNRELICEDETIINANIAVNAAQTVLNLVLNDTDIISNLKYVPVHIHIMLYYAALLLINPPLISNDKRSKFDHLEYYKRLIDNLKTIKAVQYKINLNLPTDKKFGTRLMKSLEEIVSDKAIHLSGEIKKSHIQVEDATPLLSQLEILQSSSTNIEMFEASSSRGSSPGPEKISAWPGSNHGHP</sequence>
<organism evidence="4 5">
    <name type="scientific">Scheffersomyces spartinae</name>
    <dbReference type="NCBI Taxonomy" id="45513"/>
    <lineage>
        <taxon>Eukaryota</taxon>
        <taxon>Fungi</taxon>
        <taxon>Dikarya</taxon>
        <taxon>Ascomycota</taxon>
        <taxon>Saccharomycotina</taxon>
        <taxon>Pichiomycetes</taxon>
        <taxon>Debaryomycetaceae</taxon>
        <taxon>Scheffersomyces</taxon>
    </lineage>
</organism>
<feature type="compositionally biased region" description="Pro residues" evidence="2">
    <location>
        <begin position="42"/>
        <end position="51"/>
    </location>
</feature>
<proteinExistence type="predicted"/>
<protein>
    <recommendedName>
        <fullName evidence="3">Xylanolytic transcriptional activator regulatory domain-containing protein</fullName>
    </recommendedName>
</protein>
<dbReference type="RefSeq" id="XP_043049275.1">
    <property type="nucleotide sequence ID" value="XM_043191263.1"/>
</dbReference>
<dbReference type="PANTHER" id="PTHR30304">
    <property type="entry name" value="D-TAGATOSE-1,6-BISPHOSPHATE ALDOLASE"/>
    <property type="match status" value="1"/>
</dbReference>
<dbReference type="InterPro" id="IPR050246">
    <property type="entry name" value="Class_II_FBP_aldolase"/>
</dbReference>
<feature type="compositionally biased region" description="Basic and acidic residues" evidence="2">
    <location>
        <begin position="596"/>
        <end position="613"/>
    </location>
</feature>
<dbReference type="SMART" id="SM00906">
    <property type="entry name" value="Fungal_trans"/>
    <property type="match status" value="1"/>
</dbReference>
<dbReference type="EMBL" id="JAHMUF010000010">
    <property type="protein sequence ID" value="KAG7193727.1"/>
    <property type="molecule type" value="Genomic_DNA"/>
</dbReference>
<reference evidence="4" key="1">
    <citation type="submission" date="2021-03" db="EMBL/GenBank/DDBJ databases">
        <authorList>
            <person name="Palmer J.M."/>
        </authorList>
    </citation>
    <scope>NUCLEOTIDE SEQUENCE</scope>
    <source>
        <strain evidence="4">ARV_011</strain>
    </source>
</reference>
<evidence type="ECO:0000259" key="3">
    <source>
        <dbReference type="SMART" id="SM00906"/>
    </source>
</evidence>
<feature type="domain" description="Xylanolytic transcriptional activator regulatory" evidence="3">
    <location>
        <begin position="368"/>
        <end position="442"/>
    </location>
</feature>
<dbReference type="OrthoDB" id="4060227at2759"/>
<gene>
    <name evidence="4" type="ORF">KQ657_000418</name>
</gene>
<feature type="compositionally biased region" description="Low complexity" evidence="2">
    <location>
        <begin position="128"/>
        <end position="153"/>
    </location>
</feature>
<feature type="region of interest" description="Disordered" evidence="2">
    <location>
        <begin position="585"/>
        <end position="631"/>
    </location>
</feature>
<dbReference type="GO" id="GO:0006351">
    <property type="term" value="P:DNA-templated transcription"/>
    <property type="evidence" value="ECO:0007669"/>
    <property type="project" value="InterPro"/>
</dbReference>
<feature type="compositionally biased region" description="Basic and acidic residues" evidence="2">
    <location>
        <begin position="220"/>
        <end position="258"/>
    </location>
</feature>
<feature type="region of interest" description="Disordered" evidence="2">
    <location>
        <begin position="788"/>
        <end position="814"/>
    </location>
</feature>
<accession>A0A9P7V9J6</accession>
<keyword evidence="5" id="KW-1185">Reference proteome</keyword>
<evidence type="ECO:0000313" key="5">
    <source>
        <dbReference type="Proteomes" id="UP000790833"/>
    </source>
</evidence>